<dbReference type="CDD" id="cd21551">
    <property type="entry name" value="VEFS-box_SUZ12"/>
    <property type="match status" value="1"/>
</dbReference>
<keyword evidence="2" id="KW-0479">Metal-binding</keyword>
<dbReference type="GO" id="GO:0035098">
    <property type="term" value="C:ESC/E(Z) complex"/>
    <property type="evidence" value="ECO:0007669"/>
    <property type="project" value="TreeGrafter"/>
</dbReference>
<feature type="region of interest" description="Disordered" evidence="8">
    <location>
        <begin position="393"/>
        <end position="417"/>
    </location>
</feature>
<dbReference type="GO" id="GO:0006325">
    <property type="term" value="P:chromatin organization"/>
    <property type="evidence" value="ECO:0007669"/>
    <property type="project" value="UniProtKB-KW"/>
</dbReference>
<organism evidence="11 12">
    <name type="scientific">Branchiostoma lanceolatum</name>
    <name type="common">Common lancelet</name>
    <name type="synonym">Amphioxus lanceolatum</name>
    <dbReference type="NCBI Taxonomy" id="7740"/>
    <lineage>
        <taxon>Eukaryota</taxon>
        <taxon>Metazoa</taxon>
        <taxon>Chordata</taxon>
        <taxon>Cephalochordata</taxon>
        <taxon>Leptocardii</taxon>
        <taxon>Amphioxiformes</taxon>
        <taxon>Branchiostomatidae</taxon>
        <taxon>Branchiostoma</taxon>
    </lineage>
</organism>
<evidence type="ECO:0000256" key="2">
    <source>
        <dbReference type="ARBA" id="ARBA00022723"/>
    </source>
</evidence>
<protein>
    <submittedName>
        <fullName evidence="11">SUZ12 protein</fullName>
    </submittedName>
</protein>
<dbReference type="CDD" id="cd21750">
    <property type="entry name" value="ZnB-Zn_SUZ12"/>
    <property type="match status" value="1"/>
</dbReference>
<accession>A0A8K0EVE7</accession>
<keyword evidence="5" id="KW-0156">Chromatin regulator</keyword>
<feature type="domain" description="Polycomb protein SUZ12-like zinc finger" evidence="10">
    <location>
        <begin position="437"/>
        <end position="504"/>
    </location>
</feature>
<gene>
    <name evidence="11" type="primary">SUZ12</name>
    <name evidence="11" type="ORF">BLAG_LOCUS18611</name>
</gene>
<evidence type="ECO:0000256" key="4">
    <source>
        <dbReference type="ARBA" id="ARBA00022833"/>
    </source>
</evidence>
<dbReference type="Proteomes" id="UP000838412">
    <property type="component" value="Chromosome 4"/>
</dbReference>
<dbReference type="GO" id="GO:0031490">
    <property type="term" value="F:chromatin DNA binding"/>
    <property type="evidence" value="ECO:0007669"/>
    <property type="project" value="TreeGrafter"/>
</dbReference>
<evidence type="ECO:0000256" key="1">
    <source>
        <dbReference type="ARBA" id="ARBA00007416"/>
    </source>
</evidence>
<dbReference type="InterPro" id="IPR019135">
    <property type="entry name" value="Polycomb_protein_VEFS-Box"/>
</dbReference>
<proteinExistence type="inferred from homology"/>
<dbReference type="EMBL" id="OV696689">
    <property type="protein sequence ID" value="CAH1264121.1"/>
    <property type="molecule type" value="Genomic_DNA"/>
</dbReference>
<dbReference type="Pfam" id="PF09733">
    <property type="entry name" value="VEFS-Box"/>
    <property type="match status" value="1"/>
</dbReference>
<evidence type="ECO:0000256" key="8">
    <source>
        <dbReference type="SAM" id="MobiDB-lite"/>
    </source>
</evidence>
<feature type="domain" description="Polycomb protein VEFS-Box" evidence="9">
    <location>
        <begin position="565"/>
        <end position="682"/>
    </location>
</feature>
<feature type="compositionally biased region" description="Basic residues" evidence="8">
    <location>
        <begin position="43"/>
        <end position="56"/>
    </location>
</feature>
<evidence type="ECO:0000256" key="6">
    <source>
        <dbReference type="ARBA" id="ARBA00023015"/>
    </source>
</evidence>
<evidence type="ECO:0000313" key="11">
    <source>
        <dbReference type="EMBL" id="CAH1264121.1"/>
    </source>
</evidence>
<feature type="compositionally biased region" description="Polar residues" evidence="8">
    <location>
        <begin position="393"/>
        <end position="404"/>
    </location>
</feature>
<evidence type="ECO:0000259" key="9">
    <source>
        <dbReference type="Pfam" id="PF09733"/>
    </source>
</evidence>
<keyword evidence="4" id="KW-0862">Zinc</keyword>
<sequence>MFPPFESAKIAETRTTKAPGGTQKSVILPSKAIMAPHKVDNGKRRKEPKTAGRKIGKQTPRCDSLTASLKMENGKANGSLQDVQKDHELFLQAFEKPTQIYRFLRTRHIVAPVFLQRNVTYMSQRSSRSQCRRKQFKVDSVLGDIVAEEKKVEEQKALSPPVQCTPRYLNLNFITFCWSQADNVDPAVVPQEVMVEAALLKICHKKRKDVLSPMKHVPLGKIQVPCVSGADGASRTGPSLSIPGECFQPSNGQIKSYVLVLRVTVTNSQPMGGEDENASGEPAPKRLCTSPQEGVVLNGMVNGDMQLEDMISSAEYQAELIVYDKQHSCLLTEGDYEIALKQTHSLPLQNKQAQWETILDGRAVGPFETFRLGPTLRFKLTWTHCPSTVTSRISTSPSKVTGQSLGPFEERPVERHNSKTLSNVKYKKTPEKQEKRQRIFYQFLYNGNMRQQTEARDDLHCPWCTLNCMKLYSLLKHLKLCHSRFTFVFVPHPKGARIDVSINEGYDGSYAGNPADLHLMGFAFRRNGPCRRSPVTNILVAKPRRPEPSLSEFLEGEDLELDWTRPFTSGHNRLYFHSGTCLPLRPQEIDNDSEEESDPIWLKQRTQHMIDEFTDVNEGEKELMKMWNLHIMRNGHIADCQVPTACSTFVEEKGAWIVQRNLVRNMLLHLVNLYDFSLISSAVVQQTVARLRKMEAEATTTAVTTTKESSQNFTVPSTATSPEQPQKPLS</sequence>
<name>A0A8K0EVE7_BRALA</name>
<dbReference type="PANTHER" id="PTHR22597">
    <property type="entry name" value="POLYCOMB GROUP PROTEIN"/>
    <property type="match status" value="1"/>
</dbReference>
<dbReference type="GO" id="GO:0016586">
    <property type="term" value="C:RSC-type complex"/>
    <property type="evidence" value="ECO:0007669"/>
    <property type="project" value="TreeGrafter"/>
</dbReference>
<feature type="region of interest" description="Disordered" evidence="8">
    <location>
        <begin position="1"/>
        <end position="23"/>
    </location>
</feature>
<evidence type="ECO:0000256" key="7">
    <source>
        <dbReference type="ARBA" id="ARBA00023163"/>
    </source>
</evidence>
<dbReference type="InterPro" id="IPR057540">
    <property type="entry name" value="Znf_SUZ12"/>
</dbReference>
<evidence type="ECO:0000256" key="3">
    <source>
        <dbReference type="ARBA" id="ARBA00022771"/>
    </source>
</evidence>
<reference evidence="11" key="1">
    <citation type="submission" date="2022-01" db="EMBL/GenBank/DDBJ databases">
        <authorList>
            <person name="Braso-Vives M."/>
        </authorList>
    </citation>
    <scope>NUCLEOTIDE SEQUENCE</scope>
</reference>
<keyword evidence="7" id="KW-0804">Transcription</keyword>
<feature type="region of interest" description="Disordered" evidence="8">
    <location>
        <begin position="700"/>
        <end position="730"/>
    </location>
</feature>
<evidence type="ECO:0000259" key="10">
    <source>
        <dbReference type="Pfam" id="PF23320"/>
    </source>
</evidence>
<evidence type="ECO:0000256" key="5">
    <source>
        <dbReference type="ARBA" id="ARBA00022853"/>
    </source>
</evidence>
<feature type="compositionally biased region" description="Polar residues" evidence="8">
    <location>
        <begin position="709"/>
        <end position="730"/>
    </location>
</feature>
<feature type="region of interest" description="Disordered" evidence="8">
    <location>
        <begin position="37"/>
        <end position="60"/>
    </location>
</feature>
<keyword evidence="3" id="KW-0863">Zinc-finger</keyword>
<comment type="similarity">
    <text evidence="1">Belongs to the VEFS (VRN2-EMF2-FIS2-SU(Z)12) family.</text>
</comment>
<evidence type="ECO:0000313" key="12">
    <source>
        <dbReference type="Proteomes" id="UP000838412"/>
    </source>
</evidence>
<feature type="compositionally biased region" description="Basic and acidic residues" evidence="8">
    <location>
        <begin position="408"/>
        <end position="417"/>
    </location>
</feature>
<keyword evidence="6" id="KW-0805">Transcription regulation</keyword>
<dbReference type="GO" id="GO:0008270">
    <property type="term" value="F:zinc ion binding"/>
    <property type="evidence" value="ECO:0007669"/>
    <property type="project" value="UniProtKB-KW"/>
</dbReference>
<dbReference type="OrthoDB" id="166746at2759"/>
<keyword evidence="12" id="KW-1185">Reference proteome</keyword>
<dbReference type="Pfam" id="PF23320">
    <property type="entry name" value="Zn_SUZ12"/>
    <property type="match status" value="1"/>
</dbReference>
<dbReference type="AlphaFoldDB" id="A0A8K0EVE7"/>
<dbReference type="CDD" id="cd21740">
    <property type="entry name" value="C2_II_SUZ12"/>
    <property type="match status" value="1"/>
</dbReference>
<dbReference type="PANTHER" id="PTHR22597:SF0">
    <property type="entry name" value="POLYCOMB PROTEIN SUZ12"/>
    <property type="match status" value="1"/>
</dbReference>